<comment type="caution">
    <text evidence="10">The sequence shown here is derived from an EMBL/GenBank/DDBJ whole genome shotgun (WGS) entry which is preliminary data.</text>
</comment>
<evidence type="ECO:0000256" key="2">
    <source>
        <dbReference type="ARBA" id="ARBA00022555"/>
    </source>
</evidence>
<feature type="binding site" evidence="7">
    <location>
        <position position="18"/>
    </location>
    <ligand>
        <name>tRNA</name>
        <dbReference type="ChEBI" id="CHEBI:17843"/>
    </ligand>
</feature>
<evidence type="ECO:0000256" key="3">
    <source>
        <dbReference type="ARBA" id="ARBA00022801"/>
    </source>
</evidence>
<feature type="site" description="Stabilizes the basic form of H active site to accept a proton" evidence="7">
    <location>
        <position position="100"/>
    </location>
</feature>
<dbReference type="GO" id="GO:0072344">
    <property type="term" value="P:rescue of stalled ribosome"/>
    <property type="evidence" value="ECO:0007669"/>
    <property type="project" value="UniProtKB-UniRule"/>
</dbReference>
<comment type="function">
    <text evidence="7">Hydrolyzes ribosome-free peptidyl-tRNAs (with 1 or more amino acids incorporated), which drop off the ribosome during protein synthesis, or as a result of ribosome stalling.</text>
</comment>
<evidence type="ECO:0000256" key="4">
    <source>
        <dbReference type="ARBA" id="ARBA00022884"/>
    </source>
</evidence>
<evidence type="ECO:0000313" key="10">
    <source>
        <dbReference type="EMBL" id="MBN8660977.1"/>
    </source>
</evidence>
<keyword evidence="7" id="KW-0963">Cytoplasm</keyword>
<dbReference type="GO" id="GO:0004045">
    <property type="term" value="F:peptidyl-tRNA hydrolase activity"/>
    <property type="evidence" value="ECO:0007669"/>
    <property type="project" value="UniProtKB-UniRule"/>
</dbReference>
<feature type="binding site" evidence="7">
    <location>
        <position position="75"/>
    </location>
    <ligand>
        <name>tRNA</name>
        <dbReference type="ChEBI" id="CHEBI:17843"/>
    </ligand>
</feature>
<dbReference type="InterPro" id="IPR036416">
    <property type="entry name" value="Pept_tRNA_hydro_sf"/>
</dbReference>
<evidence type="ECO:0000256" key="7">
    <source>
        <dbReference type="HAMAP-Rule" id="MF_00083"/>
    </source>
</evidence>
<evidence type="ECO:0000256" key="9">
    <source>
        <dbReference type="RuleBase" id="RU004320"/>
    </source>
</evidence>
<dbReference type="PANTHER" id="PTHR17224:SF1">
    <property type="entry name" value="PEPTIDYL-TRNA HYDROLASE"/>
    <property type="match status" value="1"/>
</dbReference>
<dbReference type="EC" id="3.1.1.29" evidence="1 7"/>
<dbReference type="GO" id="GO:0005737">
    <property type="term" value="C:cytoplasm"/>
    <property type="evidence" value="ECO:0007669"/>
    <property type="project" value="UniProtKB-SubCell"/>
</dbReference>
<dbReference type="InterPro" id="IPR001328">
    <property type="entry name" value="Pept_tRNA_hydro"/>
</dbReference>
<evidence type="ECO:0000256" key="8">
    <source>
        <dbReference type="RuleBase" id="RU000673"/>
    </source>
</evidence>
<feature type="binding site" evidence="7">
    <location>
        <position position="73"/>
    </location>
    <ligand>
        <name>tRNA</name>
        <dbReference type="ChEBI" id="CHEBI:17843"/>
    </ligand>
</feature>
<dbReference type="PANTHER" id="PTHR17224">
    <property type="entry name" value="PEPTIDYL-TRNA HYDROLASE"/>
    <property type="match status" value="1"/>
</dbReference>
<name>A0A8J7PMZ8_9BACT</name>
<feature type="site" description="Discriminates between blocked and unblocked aminoacyl-tRNA" evidence="7">
    <location>
        <position position="13"/>
    </location>
</feature>
<dbReference type="GO" id="GO:0006515">
    <property type="term" value="P:protein quality control for misfolded or incompletely synthesized proteins"/>
    <property type="evidence" value="ECO:0007669"/>
    <property type="project" value="UniProtKB-UniRule"/>
</dbReference>
<dbReference type="NCBIfam" id="TIGR00447">
    <property type="entry name" value="pth"/>
    <property type="match status" value="1"/>
</dbReference>
<gene>
    <name evidence="7" type="primary">pth</name>
    <name evidence="10" type="ORF">J0M35_11465</name>
</gene>
<keyword evidence="4 7" id="KW-0694">RNA-binding</keyword>
<feature type="active site" description="Proton acceptor" evidence="7">
    <location>
        <position position="23"/>
    </location>
</feature>
<comment type="subunit">
    <text evidence="7">Monomer.</text>
</comment>
<dbReference type="GO" id="GO:0000049">
    <property type="term" value="F:tRNA binding"/>
    <property type="evidence" value="ECO:0007669"/>
    <property type="project" value="UniProtKB-UniRule"/>
</dbReference>
<comment type="similarity">
    <text evidence="5 7 9">Belongs to the PTH family.</text>
</comment>
<comment type="subcellular location">
    <subcellularLocation>
        <location evidence="7">Cytoplasm</location>
    </subcellularLocation>
</comment>
<evidence type="ECO:0000256" key="6">
    <source>
        <dbReference type="ARBA" id="ARBA00050038"/>
    </source>
</evidence>
<dbReference type="AlphaFoldDB" id="A0A8J7PMZ8"/>
<comment type="caution">
    <text evidence="7">Lacks conserved residue(s) required for the propagation of feature annotation.</text>
</comment>
<dbReference type="Pfam" id="PF01195">
    <property type="entry name" value="Pept_tRNA_hydro"/>
    <property type="match status" value="1"/>
</dbReference>
<protein>
    <recommendedName>
        <fullName evidence="6 7">Peptidyl-tRNA hydrolase</fullName>
        <shortName evidence="7">Pth</shortName>
        <ecNumber evidence="1 7">3.1.1.29</ecNumber>
    </recommendedName>
</protein>
<keyword evidence="2 7" id="KW-0820">tRNA-binding</keyword>
<organism evidence="10 11">
    <name type="scientific">Candidatus Obscuribacter phosphatis</name>
    <dbReference type="NCBI Taxonomy" id="1906157"/>
    <lineage>
        <taxon>Bacteria</taxon>
        <taxon>Bacillati</taxon>
        <taxon>Candidatus Melainabacteria</taxon>
        <taxon>Candidatus Obscuribacterales</taxon>
        <taxon>Candidatus Obscuribacteraceae</taxon>
        <taxon>Candidatus Obscuribacter</taxon>
    </lineage>
</organism>
<dbReference type="Proteomes" id="UP000664277">
    <property type="component" value="Unassembled WGS sequence"/>
</dbReference>
<comment type="catalytic activity">
    <reaction evidence="7 8">
        <text>an N-acyl-L-alpha-aminoacyl-tRNA + H2O = an N-acyl-L-amino acid + a tRNA + H(+)</text>
        <dbReference type="Rhea" id="RHEA:54448"/>
        <dbReference type="Rhea" id="RHEA-COMP:10123"/>
        <dbReference type="Rhea" id="RHEA-COMP:13883"/>
        <dbReference type="ChEBI" id="CHEBI:15377"/>
        <dbReference type="ChEBI" id="CHEBI:15378"/>
        <dbReference type="ChEBI" id="CHEBI:59874"/>
        <dbReference type="ChEBI" id="CHEBI:78442"/>
        <dbReference type="ChEBI" id="CHEBI:138191"/>
        <dbReference type="EC" id="3.1.1.29"/>
    </reaction>
</comment>
<sequence length="199" mass="21610">MSENLRFVFGLGNPGQQYERTRHNAGFLFIDRLGTTLGADFRDSKDLECQYARKKIVRGGRSLDLVLVKPLTYMNLSGICFQKVVRFFKGKPENCIVVHDDVSLPLGKLRFQSAGGAGGQHGIESIIAALGGNKGFDRLKIGVGPDPGGDKRAAFVLARLSDSEIELLSRVLAAGEEGLMLWLDSGILKAANDLNGLNF</sequence>
<comment type="function">
    <text evidence="7">Catalyzes the release of premature peptidyl moieties from peptidyl-tRNA molecules trapped in stalled 50S ribosomal subunits, and thus maintains levels of free tRNAs and 50S ribosomes.</text>
</comment>
<dbReference type="HAMAP" id="MF_00083">
    <property type="entry name" value="Pept_tRNA_hydro_bact"/>
    <property type="match status" value="1"/>
</dbReference>
<reference evidence="10" key="1">
    <citation type="submission" date="2021-02" db="EMBL/GenBank/DDBJ databases">
        <title>Genome-Resolved Metagenomics of a Microbial Community Performing Photosynthetic Biological Nutrient Removal.</title>
        <authorList>
            <person name="Mcdaniel E.A."/>
        </authorList>
    </citation>
    <scope>NUCLEOTIDE SEQUENCE</scope>
    <source>
        <strain evidence="10">UWPOB_OBS1</strain>
    </source>
</reference>
<proteinExistence type="inferred from homology"/>
<evidence type="ECO:0000256" key="5">
    <source>
        <dbReference type="ARBA" id="ARBA00038063"/>
    </source>
</evidence>
<dbReference type="EMBL" id="JAFLCK010000015">
    <property type="protein sequence ID" value="MBN8660977.1"/>
    <property type="molecule type" value="Genomic_DNA"/>
</dbReference>
<evidence type="ECO:0000313" key="11">
    <source>
        <dbReference type="Proteomes" id="UP000664277"/>
    </source>
</evidence>
<dbReference type="PROSITE" id="PS01195">
    <property type="entry name" value="PEPT_TRNA_HYDROL_1"/>
    <property type="match status" value="1"/>
</dbReference>
<keyword evidence="3 7" id="KW-0378">Hydrolase</keyword>
<accession>A0A8J7PMZ8</accession>
<dbReference type="SUPFAM" id="SSF53178">
    <property type="entry name" value="Peptidyl-tRNA hydrolase-like"/>
    <property type="match status" value="1"/>
</dbReference>
<dbReference type="CDD" id="cd00462">
    <property type="entry name" value="PTH"/>
    <property type="match status" value="1"/>
</dbReference>
<evidence type="ECO:0000256" key="1">
    <source>
        <dbReference type="ARBA" id="ARBA00013260"/>
    </source>
</evidence>
<dbReference type="InterPro" id="IPR018171">
    <property type="entry name" value="Pept_tRNA_hydro_CS"/>
</dbReference>
<dbReference type="Gene3D" id="3.40.50.1470">
    <property type="entry name" value="Peptidyl-tRNA hydrolase"/>
    <property type="match status" value="1"/>
</dbReference>